<name>A0AAV4ZEW0_9HYPH</name>
<gene>
    <name evidence="3" type="ORF">BHAOGJBA_0143</name>
</gene>
<dbReference type="Pfam" id="PF13400">
    <property type="entry name" value="Tad"/>
    <property type="match status" value="1"/>
</dbReference>
<keyword evidence="4" id="KW-1185">Reference proteome</keyword>
<dbReference type="InterPro" id="IPR028087">
    <property type="entry name" value="Tad_N"/>
</dbReference>
<keyword evidence="1" id="KW-0812">Transmembrane</keyword>
<keyword evidence="1" id="KW-1133">Transmembrane helix</keyword>
<reference evidence="3" key="1">
    <citation type="journal article" date="2016" name="Front. Microbiol.">
        <title>Genome Sequence of the Piezophilic, Mesophilic Sulfate-Reducing Bacterium Desulfovibrio indicus J2T.</title>
        <authorList>
            <person name="Cao J."/>
            <person name="Maignien L."/>
            <person name="Shao Z."/>
            <person name="Alain K."/>
            <person name="Jebbar M."/>
        </authorList>
    </citation>
    <scope>NUCLEOTIDE SEQUENCE</scope>
    <source>
        <strain evidence="3">DSM 16372</strain>
    </source>
</reference>
<dbReference type="SUPFAM" id="SSF53300">
    <property type="entry name" value="vWA-like"/>
    <property type="match status" value="1"/>
</dbReference>
<feature type="transmembrane region" description="Helical" evidence="1">
    <location>
        <begin position="35"/>
        <end position="54"/>
    </location>
</feature>
<dbReference type="AlphaFoldDB" id="A0AAV4ZEW0"/>
<keyword evidence="1" id="KW-0472">Membrane</keyword>
<evidence type="ECO:0000259" key="2">
    <source>
        <dbReference type="Pfam" id="PF13400"/>
    </source>
</evidence>
<comment type="caution">
    <text evidence="3">The sequence shown here is derived from an EMBL/GenBank/DDBJ whole genome shotgun (WGS) entry which is preliminary data.</text>
</comment>
<reference evidence="3" key="2">
    <citation type="submission" date="2021-08" db="EMBL/GenBank/DDBJ databases">
        <authorList>
            <person name="Tani A."/>
            <person name="Ola A."/>
            <person name="Ogura Y."/>
            <person name="Katsura K."/>
            <person name="Hayashi T."/>
        </authorList>
    </citation>
    <scope>NUCLEOTIDE SEQUENCE</scope>
    <source>
        <strain evidence="3">DSM 16372</strain>
    </source>
</reference>
<dbReference type="Proteomes" id="UP001055247">
    <property type="component" value="Unassembled WGS sequence"/>
</dbReference>
<sequence>MPDLLTPSPQRAGAGRRPRGQGLLARLAQARGGQVALTFALLAMPILFAAGAAVDYGRRNAAKAQLDAAIDAAVLGIIARKTNTITADMLDSARAQFMADAAKVPGVTVTSFVPVPIPGVSQVGLNATYTATVRTTLGNLMKVPTMGISGQSGSLRNVAQYIDFYLLLDNSPSMGLAATAADISNMKRVAGGCAFACHLLNSNGTENTNDNYNIAKRNNVKLRIQVLRDAVANLVDSAKSSMSLIQQFRMEMWTFSDIQTRLIQLTNNLDQVRTASGQIDLAYSYQDQRDNQTAFERAIAKMTATIPASGTGVTPLDPIRFLFFVTDGVQDTPIDGKMSNQSAGFKINGNRFISAINPDTCQAMKNKNIKIGVIYTQYLPLYDNDFYNAYVKPFENKIGPLLSDCATDGLYFSVTTNGDINQAMQQLFTAALSSVRITN</sequence>
<proteinExistence type="predicted"/>
<protein>
    <recommendedName>
        <fullName evidence="2">Putative Flp pilus-assembly TadG-like N-terminal domain-containing protein</fullName>
    </recommendedName>
</protein>
<dbReference type="Gene3D" id="3.40.50.410">
    <property type="entry name" value="von Willebrand factor, type A domain"/>
    <property type="match status" value="1"/>
</dbReference>
<evidence type="ECO:0000313" key="3">
    <source>
        <dbReference type="EMBL" id="GJD86649.1"/>
    </source>
</evidence>
<dbReference type="EMBL" id="BPQO01000001">
    <property type="protein sequence ID" value="GJD86649.1"/>
    <property type="molecule type" value="Genomic_DNA"/>
</dbReference>
<evidence type="ECO:0000256" key="1">
    <source>
        <dbReference type="SAM" id="Phobius"/>
    </source>
</evidence>
<evidence type="ECO:0000313" key="4">
    <source>
        <dbReference type="Proteomes" id="UP001055247"/>
    </source>
</evidence>
<dbReference type="RefSeq" id="WP_082772865.1">
    <property type="nucleotide sequence ID" value="NZ_BPQO01000001.1"/>
</dbReference>
<accession>A0AAV4ZEW0</accession>
<feature type="domain" description="Putative Flp pilus-assembly TadG-like N-terminal" evidence="2">
    <location>
        <begin position="33"/>
        <end position="75"/>
    </location>
</feature>
<organism evidence="3 4">
    <name type="scientific">Methylobacterium hispanicum</name>
    <dbReference type="NCBI Taxonomy" id="270350"/>
    <lineage>
        <taxon>Bacteria</taxon>
        <taxon>Pseudomonadati</taxon>
        <taxon>Pseudomonadota</taxon>
        <taxon>Alphaproteobacteria</taxon>
        <taxon>Hyphomicrobiales</taxon>
        <taxon>Methylobacteriaceae</taxon>
        <taxon>Methylobacterium</taxon>
    </lineage>
</organism>
<dbReference type="InterPro" id="IPR036465">
    <property type="entry name" value="vWFA_dom_sf"/>
</dbReference>